<dbReference type="AlphaFoldDB" id="W6T499"/>
<evidence type="ECO:0000313" key="6">
    <source>
        <dbReference type="Proteomes" id="UP000019247"/>
    </source>
</evidence>
<dbReference type="PANTHER" id="PTHR30126:SF96">
    <property type="entry name" value="TRANSCRIPTIONAL REGULATORY PROTEIN, LYSR FAMILY"/>
    <property type="match status" value="1"/>
</dbReference>
<dbReference type="InterPro" id="IPR036388">
    <property type="entry name" value="WH-like_DNA-bd_sf"/>
</dbReference>
<dbReference type="HOGENOM" id="CLU_955773_0_0_9"/>
<dbReference type="RefSeq" id="WP_024626391.1">
    <property type="nucleotide sequence ID" value="NZ_KK036539.1"/>
</dbReference>
<dbReference type="InterPro" id="IPR036390">
    <property type="entry name" value="WH_DNA-bd_sf"/>
</dbReference>
<organism evidence="5 6">
    <name type="scientific">Lactiplantibacillus fabifermentans T30PCM01</name>
    <dbReference type="NCBI Taxonomy" id="1400520"/>
    <lineage>
        <taxon>Bacteria</taxon>
        <taxon>Bacillati</taxon>
        <taxon>Bacillota</taxon>
        <taxon>Bacilli</taxon>
        <taxon>Lactobacillales</taxon>
        <taxon>Lactobacillaceae</taxon>
        <taxon>Lactiplantibacillus</taxon>
    </lineage>
</organism>
<dbReference type="SUPFAM" id="SSF53850">
    <property type="entry name" value="Periplasmic binding protein-like II"/>
    <property type="match status" value="1"/>
</dbReference>
<keyword evidence="2" id="KW-0805">Transcription regulation</keyword>
<dbReference type="PANTHER" id="PTHR30126">
    <property type="entry name" value="HTH-TYPE TRANSCRIPTIONAL REGULATOR"/>
    <property type="match status" value="1"/>
</dbReference>
<keyword evidence="3" id="KW-0804">Transcription</keyword>
<dbReference type="eggNOG" id="COG0583">
    <property type="taxonomic scope" value="Bacteria"/>
</dbReference>
<proteinExistence type="inferred from homology"/>
<dbReference type="Proteomes" id="UP000019247">
    <property type="component" value="Unassembled WGS sequence"/>
</dbReference>
<dbReference type="Gene3D" id="1.10.10.10">
    <property type="entry name" value="Winged helix-like DNA-binding domain superfamily/Winged helix DNA-binding domain"/>
    <property type="match status" value="1"/>
</dbReference>
<sequence>MNYNLMPVKYFVDVVQTHGFISAAKRNYVSETAVSTAVSKLEASLGHKLLNRSAGQFALTPVGEQFYPRAVEILNAYNEIWLHPDQHPDQLLRIHFLPGLAADAAAFAQQLPAKYRINFDEEMLDHSVSRLLKGSYDLLVGFELAFVNNAKIKTVPLRTISFDLIFNATAAEDGAANLQTIAQQSTFYLQYWQSTGISDIQDAMIEAYQQAGWDYQQVVGVNSFAAACLNVNFKGGFTMVPADFEIPANCENVYRYSPAQLHDAFKVVIAMNSALSKDLCKLVAHTIS</sequence>
<evidence type="ECO:0000256" key="1">
    <source>
        <dbReference type="ARBA" id="ARBA00009437"/>
    </source>
</evidence>
<dbReference type="Pfam" id="PF00126">
    <property type="entry name" value="HTH_1"/>
    <property type="match status" value="1"/>
</dbReference>
<reference evidence="5 6" key="1">
    <citation type="journal article" date="2014" name="Genome Announc.">
        <title>Genome Sequence of Lactobacillus fabifermentans Strain T30PCM01, Isolated from Fermenting Grape Marc.</title>
        <authorList>
            <person name="Treu L."/>
            <person name="Vendramin V."/>
            <person name="Bovo B."/>
            <person name="Giacomini A."/>
            <person name="Corich V."/>
            <person name="Campanaro S."/>
        </authorList>
    </citation>
    <scope>NUCLEOTIDE SEQUENCE [LARGE SCALE GENOMIC DNA]</scope>
    <source>
        <strain evidence="5 6">T30PCM01</strain>
    </source>
</reference>
<dbReference type="GO" id="GO:0003700">
    <property type="term" value="F:DNA-binding transcription factor activity"/>
    <property type="evidence" value="ECO:0007669"/>
    <property type="project" value="InterPro"/>
</dbReference>
<protein>
    <recommendedName>
        <fullName evidence="4">HTH lysR-type domain-containing protein</fullName>
    </recommendedName>
</protein>
<evidence type="ECO:0000259" key="4">
    <source>
        <dbReference type="PROSITE" id="PS50931"/>
    </source>
</evidence>
<dbReference type="PATRIC" id="fig|1400520.3.peg.3220"/>
<evidence type="ECO:0000313" key="5">
    <source>
        <dbReference type="EMBL" id="ETY72664.1"/>
    </source>
</evidence>
<feature type="domain" description="HTH lysR-type" evidence="4">
    <location>
        <begin position="1"/>
        <end position="60"/>
    </location>
</feature>
<dbReference type="OrthoDB" id="63123at2"/>
<gene>
    <name evidence="5" type="ORF">LFAB_16385</name>
</gene>
<dbReference type="SUPFAM" id="SSF46785">
    <property type="entry name" value="Winged helix' DNA-binding domain"/>
    <property type="match status" value="1"/>
</dbReference>
<dbReference type="EMBL" id="AWWK01000093">
    <property type="protein sequence ID" value="ETY72664.1"/>
    <property type="molecule type" value="Genomic_DNA"/>
</dbReference>
<accession>W6T499</accession>
<dbReference type="InterPro" id="IPR000847">
    <property type="entry name" value="LysR_HTH_N"/>
</dbReference>
<dbReference type="PROSITE" id="PS50931">
    <property type="entry name" value="HTH_LYSR"/>
    <property type="match status" value="1"/>
</dbReference>
<evidence type="ECO:0000256" key="2">
    <source>
        <dbReference type="ARBA" id="ARBA00023015"/>
    </source>
</evidence>
<evidence type="ECO:0000256" key="3">
    <source>
        <dbReference type="ARBA" id="ARBA00023163"/>
    </source>
</evidence>
<dbReference type="STRING" id="1400520.LFAB_16385"/>
<comment type="caution">
    <text evidence="5">The sequence shown here is derived from an EMBL/GenBank/DDBJ whole genome shotgun (WGS) entry which is preliminary data.</text>
</comment>
<comment type="similarity">
    <text evidence="1">Belongs to the LysR transcriptional regulatory family.</text>
</comment>
<name>W6T499_9LACO</name>